<accession>A0ACC1TCU9</accession>
<reference evidence="1" key="1">
    <citation type="submission" date="2022-07" db="EMBL/GenBank/DDBJ databases">
        <title>Genome Sequence of Phlebia brevispora.</title>
        <authorList>
            <person name="Buettner E."/>
        </authorList>
    </citation>
    <scope>NUCLEOTIDE SEQUENCE</scope>
    <source>
        <strain evidence="1">MPL23</strain>
    </source>
</reference>
<comment type="caution">
    <text evidence="1">The sequence shown here is derived from an EMBL/GenBank/DDBJ whole genome shotgun (WGS) entry which is preliminary data.</text>
</comment>
<dbReference type="EMBL" id="JANHOG010000085">
    <property type="protein sequence ID" value="KAJ3558494.1"/>
    <property type="molecule type" value="Genomic_DNA"/>
</dbReference>
<gene>
    <name evidence="1" type="ORF">NM688_g896</name>
</gene>
<sequence>MVRNGGVKLCAHCILADLFQTLDVTPHGPYYALYRPRTNTYAGDKDVVVRLPMQACGSGAACPYSRLGAFGAVIGSVPWEASAGEGPREYEDLDKNKNKSNFFGLTLSRL</sequence>
<evidence type="ECO:0000313" key="1">
    <source>
        <dbReference type="EMBL" id="KAJ3558494.1"/>
    </source>
</evidence>
<protein>
    <submittedName>
        <fullName evidence="1">Uncharacterized protein</fullName>
    </submittedName>
</protein>
<keyword evidence="2" id="KW-1185">Reference proteome</keyword>
<dbReference type="Proteomes" id="UP001148662">
    <property type="component" value="Unassembled WGS sequence"/>
</dbReference>
<evidence type="ECO:0000313" key="2">
    <source>
        <dbReference type="Proteomes" id="UP001148662"/>
    </source>
</evidence>
<name>A0ACC1TCU9_9APHY</name>
<organism evidence="1 2">
    <name type="scientific">Phlebia brevispora</name>
    <dbReference type="NCBI Taxonomy" id="194682"/>
    <lineage>
        <taxon>Eukaryota</taxon>
        <taxon>Fungi</taxon>
        <taxon>Dikarya</taxon>
        <taxon>Basidiomycota</taxon>
        <taxon>Agaricomycotina</taxon>
        <taxon>Agaricomycetes</taxon>
        <taxon>Polyporales</taxon>
        <taxon>Meruliaceae</taxon>
        <taxon>Phlebia</taxon>
    </lineage>
</organism>
<proteinExistence type="predicted"/>